<dbReference type="EMBL" id="AP026867">
    <property type="protein sequence ID" value="BDS10406.1"/>
    <property type="molecule type" value="Genomic_DNA"/>
</dbReference>
<dbReference type="AlphaFoldDB" id="A0A916DRU0"/>
<evidence type="ECO:0000313" key="3">
    <source>
        <dbReference type="Proteomes" id="UP001060919"/>
    </source>
</evidence>
<sequence>MEPNRKTAFFAGLLIIVGIVSGILSIVPSVESLDYLSKVSAHQNQVLTGALFQFFLVPIYIGFALLLYPILKTHKSNLALGFVGFRIISGVFQLIGIITLPIFILLSQEFLKAETSDLLYFQLLGDSLKLGRDLANHLGVMLATGLGNLMLYSIFYQTKLVPRWLSGWGLGGNILAMLASFLILFGLIDVISSSFAIMTVPLVLQEVVLAIWLMGKGFNLSSMAQPMPKKELC</sequence>
<keyword evidence="1" id="KW-1133">Transmembrane helix</keyword>
<evidence type="ECO:0000313" key="2">
    <source>
        <dbReference type="EMBL" id="BDS10406.1"/>
    </source>
</evidence>
<feature type="transmembrane region" description="Helical" evidence="1">
    <location>
        <begin position="134"/>
        <end position="155"/>
    </location>
</feature>
<evidence type="ECO:0000256" key="1">
    <source>
        <dbReference type="SAM" id="Phobius"/>
    </source>
</evidence>
<dbReference type="KEGG" id="aup:AsAng_0011140"/>
<dbReference type="InterPro" id="IPR025495">
    <property type="entry name" value="DUF4386"/>
</dbReference>
<feature type="transmembrane region" description="Helical" evidence="1">
    <location>
        <begin position="50"/>
        <end position="71"/>
    </location>
</feature>
<dbReference type="Pfam" id="PF14329">
    <property type="entry name" value="DUF4386"/>
    <property type="match status" value="1"/>
</dbReference>
<proteinExistence type="predicted"/>
<feature type="transmembrane region" description="Helical" evidence="1">
    <location>
        <begin position="194"/>
        <end position="215"/>
    </location>
</feature>
<protein>
    <submittedName>
        <fullName evidence="2">DUF4386 domain-containing protein</fullName>
    </submittedName>
</protein>
<feature type="transmembrane region" description="Helical" evidence="1">
    <location>
        <begin position="83"/>
        <end position="106"/>
    </location>
</feature>
<keyword evidence="1" id="KW-0472">Membrane</keyword>
<reference evidence="2" key="1">
    <citation type="submission" date="2022-09" db="EMBL/GenBank/DDBJ databases">
        <title>Aureispira anguillicida sp. nov., isolated from Leptocephalus of Japanese eel Anguilla japonica.</title>
        <authorList>
            <person name="Yuasa K."/>
            <person name="Mekata T."/>
            <person name="Ikunari K."/>
        </authorList>
    </citation>
    <scope>NUCLEOTIDE SEQUENCE</scope>
    <source>
        <strain evidence="2">EL160426</strain>
    </source>
</reference>
<dbReference type="Proteomes" id="UP001060919">
    <property type="component" value="Chromosome"/>
</dbReference>
<name>A0A916DRU0_9BACT</name>
<keyword evidence="3" id="KW-1185">Reference proteome</keyword>
<dbReference type="RefSeq" id="WP_264791723.1">
    <property type="nucleotide sequence ID" value="NZ_AP026867.1"/>
</dbReference>
<organism evidence="2 3">
    <name type="scientific">Aureispira anguillae</name>
    <dbReference type="NCBI Taxonomy" id="2864201"/>
    <lineage>
        <taxon>Bacteria</taxon>
        <taxon>Pseudomonadati</taxon>
        <taxon>Bacteroidota</taxon>
        <taxon>Saprospiria</taxon>
        <taxon>Saprospirales</taxon>
        <taxon>Saprospiraceae</taxon>
        <taxon>Aureispira</taxon>
    </lineage>
</organism>
<gene>
    <name evidence="2" type="ORF">AsAng_0011140</name>
</gene>
<accession>A0A916DRU0</accession>
<feature type="transmembrane region" description="Helical" evidence="1">
    <location>
        <begin position="7"/>
        <end position="30"/>
    </location>
</feature>
<feature type="transmembrane region" description="Helical" evidence="1">
    <location>
        <begin position="167"/>
        <end position="188"/>
    </location>
</feature>
<keyword evidence="1" id="KW-0812">Transmembrane</keyword>